<name>A0A2I0LBT3_PUNGR</name>
<proteinExistence type="predicted"/>
<sequence>MVEVAGAHRRESRTFVLPRGNIIREAAKKFHNLLGKLTQERSSERSQRVDSALTRSSAIATTSLRLFLSVAGIIFVPSASPSTGLREEPGPTWPMANDEIGGGGVRSNCIT</sequence>
<feature type="region of interest" description="Disordered" evidence="1">
    <location>
        <begin position="81"/>
        <end position="111"/>
    </location>
</feature>
<dbReference type="EMBL" id="PGOL01000060">
    <property type="protein sequence ID" value="PKI78140.1"/>
    <property type="molecule type" value="Genomic_DNA"/>
</dbReference>
<evidence type="ECO:0000256" key="1">
    <source>
        <dbReference type="SAM" id="MobiDB-lite"/>
    </source>
</evidence>
<evidence type="ECO:0000313" key="3">
    <source>
        <dbReference type="Proteomes" id="UP000233551"/>
    </source>
</evidence>
<protein>
    <submittedName>
        <fullName evidence="2">Uncharacterized protein</fullName>
    </submittedName>
</protein>
<keyword evidence="3" id="KW-1185">Reference proteome</keyword>
<gene>
    <name evidence="2" type="ORF">CRG98_001468</name>
</gene>
<organism evidence="2 3">
    <name type="scientific">Punica granatum</name>
    <name type="common">Pomegranate</name>
    <dbReference type="NCBI Taxonomy" id="22663"/>
    <lineage>
        <taxon>Eukaryota</taxon>
        <taxon>Viridiplantae</taxon>
        <taxon>Streptophyta</taxon>
        <taxon>Embryophyta</taxon>
        <taxon>Tracheophyta</taxon>
        <taxon>Spermatophyta</taxon>
        <taxon>Magnoliopsida</taxon>
        <taxon>eudicotyledons</taxon>
        <taxon>Gunneridae</taxon>
        <taxon>Pentapetalae</taxon>
        <taxon>rosids</taxon>
        <taxon>malvids</taxon>
        <taxon>Myrtales</taxon>
        <taxon>Lythraceae</taxon>
        <taxon>Punica</taxon>
    </lineage>
</organism>
<dbReference type="AlphaFoldDB" id="A0A2I0LBT3"/>
<comment type="caution">
    <text evidence="2">The sequence shown here is derived from an EMBL/GenBank/DDBJ whole genome shotgun (WGS) entry which is preliminary data.</text>
</comment>
<accession>A0A2I0LBT3</accession>
<dbReference type="Proteomes" id="UP000233551">
    <property type="component" value="Unassembled WGS sequence"/>
</dbReference>
<evidence type="ECO:0000313" key="2">
    <source>
        <dbReference type="EMBL" id="PKI78140.1"/>
    </source>
</evidence>
<reference evidence="2 3" key="1">
    <citation type="submission" date="2017-11" db="EMBL/GenBank/DDBJ databases">
        <title>De-novo sequencing of pomegranate (Punica granatum L.) genome.</title>
        <authorList>
            <person name="Akparov Z."/>
            <person name="Amiraslanov A."/>
            <person name="Hajiyeva S."/>
            <person name="Abbasov M."/>
            <person name="Kaur K."/>
            <person name="Hamwieh A."/>
            <person name="Solovyev V."/>
            <person name="Salamov A."/>
            <person name="Braich B."/>
            <person name="Kosarev P."/>
            <person name="Mahmoud A."/>
            <person name="Hajiyev E."/>
            <person name="Babayeva S."/>
            <person name="Izzatullayeva V."/>
            <person name="Mammadov A."/>
            <person name="Mammadov A."/>
            <person name="Sharifova S."/>
            <person name="Ojaghi J."/>
            <person name="Eynullazada K."/>
            <person name="Bayramov B."/>
            <person name="Abdulazimova A."/>
            <person name="Shahmuradov I."/>
        </authorList>
    </citation>
    <scope>NUCLEOTIDE SEQUENCE [LARGE SCALE GENOMIC DNA]</scope>
    <source>
        <strain evidence="3">cv. AG2017</strain>
        <tissue evidence="2">Leaf</tissue>
    </source>
</reference>